<dbReference type="InterPro" id="IPR010920">
    <property type="entry name" value="LSM_dom_sf"/>
</dbReference>
<evidence type="ECO:0000256" key="4">
    <source>
        <dbReference type="ARBA" id="ARBA00023136"/>
    </source>
</evidence>
<dbReference type="Gene3D" id="1.10.287.1260">
    <property type="match status" value="1"/>
</dbReference>
<keyword evidence="7" id="KW-0732">Signal</keyword>
<protein>
    <recommendedName>
        <fullName evidence="8">Mechanosensitive ion channel MscS domain-containing protein</fullName>
    </recommendedName>
</protein>
<feature type="transmembrane region" description="Helical" evidence="6">
    <location>
        <begin position="120"/>
        <end position="142"/>
    </location>
</feature>
<evidence type="ECO:0000256" key="2">
    <source>
        <dbReference type="ARBA" id="ARBA00022692"/>
    </source>
</evidence>
<proteinExistence type="predicted"/>
<dbReference type="GO" id="GO:0055085">
    <property type="term" value="P:transmembrane transport"/>
    <property type="evidence" value="ECO:0007669"/>
    <property type="project" value="InterPro"/>
</dbReference>
<keyword evidence="2 6" id="KW-0812">Transmembrane</keyword>
<feature type="transmembrane region" description="Helical" evidence="6">
    <location>
        <begin position="92"/>
        <end position="114"/>
    </location>
</feature>
<dbReference type="Pfam" id="PF00924">
    <property type="entry name" value="MS_channel_2nd"/>
    <property type="match status" value="1"/>
</dbReference>
<dbReference type="GO" id="GO:0016020">
    <property type="term" value="C:membrane"/>
    <property type="evidence" value="ECO:0007669"/>
    <property type="project" value="UniProtKB-SubCell"/>
</dbReference>
<dbReference type="SUPFAM" id="SSF50182">
    <property type="entry name" value="Sm-like ribonucleoproteins"/>
    <property type="match status" value="1"/>
</dbReference>
<feature type="domain" description="Mechanosensitive ion channel MscS" evidence="8">
    <location>
        <begin position="207"/>
        <end position="272"/>
    </location>
</feature>
<dbReference type="InParanoid" id="H3GEB6"/>
<keyword evidence="10" id="KW-1185">Reference proteome</keyword>
<evidence type="ECO:0000256" key="5">
    <source>
        <dbReference type="SAM" id="MobiDB-lite"/>
    </source>
</evidence>
<dbReference type="PANTHER" id="PTHR30566">
    <property type="entry name" value="YNAI-RELATED MECHANOSENSITIVE ION CHANNEL"/>
    <property type="match status" value="1"/>
</dbReference>
<dbReference type="STRING" id="164328.H3GEB6"/>
<feature type="region of interest" description="Disordered" evidence="5">
    <location>
        <begin position="389"/>
        <end position="411"/>
    </location>
</feature>
<dbReference type="InterPro" id="IPR023408">
    <property type="entry name" value="MscS_beta-dom_sf"/>
</dbReference>
<dbReference type="AlphaFoldDB" id="H3GEB6"/>
<feature type="transmembrane region" description="Helical" evidence="6">
    <location>
        <begin position="163"/>
        <end position="181"/>
    </location>
</feature>
<dbReference type="EnsemblProtists" id="Phyra73986">
    <property type="protein sequence ID" value="Phyra73986"/>
    <property type="gene ID" value="Phyra73986"/>
</dbReference>
<sequence length="488" mass="54645">MTMHKLLLLLLVLLHVDAARADGCDDDCASVSCLPDWWRSSNAPQLVVAAVLVFFATFLPRVLVRLLIFVLTKLPFMHQVAEDFRESCVGSTSYFISMSLVLLALTVSELMKFFCHLPTYIWGVFFLYWLYSLFNVVQSLAVRRFVGANGDFSKKMVISESVKILRLTTLLIIALIIYSSALGNSATLKYSVLGVIGLAIALGFVPSFHNVVGGLFLAFNSQFKIDDFIRVGDAEGFVHRVSLRYTTVVSLAGTTLYVPNSFFLYKPMINFSQRPKRDMDLHIRVSRATAVETLRQALKRLESMLQSLHVGLTSHEENQSDLRNGEKWERFYFVAMEELYTIRVYSYTEELDARKYAMLKSEVWLAVTEIMEELSIRVLSNDEPDNPFAESPHFFKRSTSSTSSHADDSSVGDPFTSEIGAIVGAQPTSNGATLCDPKSEFAKPAQQPLMRLPKHAFAFLVLCPANSNTEKSPDDKVGRSRVGDFPGL</sequence>
<dbReference type="EMBL" id="DS566002">
    <property type="status" value="NOT_ANNOTATED_CDS"/>
    <property type="molecule type" value="Genomic_DNA"/>
</dbReference>
<reference evidence="9" key="2">
    <citation type="submission" date="2015-06" db="UniProtKB">
        <authorList>
            <consortium name="EnsemblProtists"/>
        </authorList>
    </citation>
    <scope>IDENTIFICATION</scope>
    <source>
        <strain evidence="9">Pr102</strain>
    </source>
</reference>
<evidence type="ECO:0000256" key="6">
    <source>
        <dbReference type="SAM" id="Phobius"/>
    </source>
</evidence>
<feature type="transmembrane region" description="Helical" evidence="6">
    <location>
        <begin position="45"/>
        <end position="71"/>
    </location>
</feature>
<feature type="transmembrane region" description="Helical" evidence="6">
    <location>
        <begin position="193"/>
        <end position="219"/>
    </location>
</feature>
<comment type="subcellular location">
    <subcellularLocation>
        <location evidence="1">Membrane</location>
    </subcellularLocation>
</comment>
<name>H3GEB6_PHYRM</name>
<evidence type="ECO:0000313" key="9">
    <source>
        <dbReference type="EnsemblProtists" id="Phyra73986"/>
    </source>
</evidence>
<dbReference type="Proteomes" id="UP000005238">
    <property type="component" value="Unassembled WGS sequence"/>
</dbReference>
<feature type="signal peptide" evidence="7">
    <location>
        <begin position="1"/>
        <end position="21"/>
    </location>
</feature>
<feature type="chain" id="PRO_5003586277" description="Mechanosensitive ion channel MscS domain-containing protein" evidence="7">
    <location>
        <begin position="22"/>
        <end position="488"/>
    </location>
</feature>
<evidence type="ECO:0000256" key="7">
    <source>
        <dbReference type="SAM" id="SignalP"/>
    </source>
</evidence>
<dbReference type="Gene3D" id="2.30.30.60">
    <property type="match status" value="1"/>
</dbReference>
<reference evidence="10" key="1">
    <citation type="journal article" date="2006" name="Science">
        <title>Phytophthora genome sequences uncover evolutionary origins and mechanisms of pathogenesis.</title>
        <authorList>
            <person name="Tyler B.M."/>
            <person name="Tripathy S."/>
            <person name="Zhang X."/>
            <person name="Dehal P."/>
            <person name="Jiang R.H."/>
            <person name="Aerts A."/>
            <person name="Arredondo F.D."/>
            <person name="Baxter L."/>
            <person name="Bensasson D."/>
            <person name="Beynon J.L."/>
            <person name="Chapman J."/>
            <person name="Damasceno C.M."/>
            <person name="Dorrance A.E."/>
            <person name="Dou D."/>
            <person name="Dickerman A.W."/>
            <person name="Dubchak I.L."/>
            <person name="Garbelotto M."/>
            <person name="Gijzen M."/>
            <person name="Gordon S.G."/>
            <person name="Govers F."/>
            <person name="Grunwald N.J."/>
            <person name="Huang W."/>
            <person name="Ivors K.L."/>
            <person name="Jones R.W."/>
            <person name="Kamoun S."/>
            <person name="Krampis K."/>
            <person name="Lamour K.H."/>
            <person name="Lee M.K."/>
            <person name="McDonald W.H."/>
            <person name="Medina M."/>
            <person name="Meijer H.J."/>
            <person name="Nordberg E.K."/>
            <person name="Maclean D.J."/>
            <person name="Ospina-Giraldo M.D."/>
            <person name="Morris P.F."/>
            <person name="Phuntumart V."/>
            <person name="Putnam N.H."/>
            <person name="Rash S."/>
            <person name="Rose J.K."/>
            <person name="Sakihama Y."/>
            <person name="Salamov A.A."/>
            <person name="Savidor A."/>
            <person name="Scheuring C.F."/>
            <person name="Smith B.M."/>
            <person name="Sobral B.W."/>
            <person name="Terry A."/>
            <person name="Torto-Alalibo T.A."/>
            <person name="Win J."/>
            <person name="Xu Z."/>
            <person name="Zhang H."/>
            <person name="Grigoriev I.V."/>
            <person name="Rokhsar D.S."/>
            <person name="Boore J.L."/>
        </authorList>
    </citation>
    <scope>NUCLEOTIDE SEQUENCE [LARGE SCALE GENOMIC DNA]</scope>
    <source>
        <strain evidence="10">Pr102</strain>
    </source>
</reference>
<dbReference type="eggNOG" id="ENOG502QQ3Q">
    <property type="taxonomic scope" value="Eukaryota"/>
</dbReference>
<evidence type="ECO:0000313" key="10">
    <source>
        <dbReference type="Proteomes" id="UP000005238"/>
    </source>
</evidence>
<dbReference type="OMA" id="LYKPMVN"/>
<dbReference type="VEuPathDB" id="FungiDB:KRP22_12104"/>
<accession>H3GEB6</accession>
<dbReference type="HOGENOM" id="CLU_050327_0_0_1"/>
<keyword evidence="4 6" id="KW-0472">Membrane</keyword>
<keyword evidence="3 6" id="KW-1133">Transmembrane helix</keyword>
<organism evidence="9 10">
    <name type="scientific">Phytophthora ramorum</name>
    <name type="common">Sudden oak death agent</name>
    <dbReference type="NCBI Taxonomy" id="164328"/>
    <lineage>
        <taxon>Eukaryota</taxon>
        <taxon>Sar</taxon>
        <taxon>Stramenopiles</taxon>
        <taxon>Oomycota</taxon>
        <taxon>Peronosporomycetes</taxon>
        <taxon>Peronosporales</taxon>
        <taxon>Peronosporaceae</taxon>
        <taxon>Phytophthora</taxon>
    </lineage>
</organism>
<dbReference type="PANTHER" id="PTHR30566:SF5">
    <property type="entry name" value="MECHANOSENSITIVE ION CHANNEL PROTEIN 1, MITOCHONDRIAL-RELATED"/>
    <property type="match status" value="1"/>
</dbReference>
<dbReference type="VEuPathDB" id="FungiDB:KRP23_7006"/>
<feature type="compositionally biased region" description="Basic and acidic residues" evidence="5">
    <location>
        <begin position="471"/>
        <end position="482"/>
    </location>
</feature>
<evidence type="ECO:0000256" key="1">
    <source>
        <dbReference type="ARBA" id="ARBA00004370"/>
    </source>
</evidence>
<feature type="region of interest" description="Disordered" evidence="5">
    <location>
        <begin position="466"/>
        <end position="488"/>
    </location>
</feature>
<evidence type="ECO:0000259" key="8">
    <source>
        <dbReference type="Pfam" id="PF00924"/>
    </source>
</evidence>
<evidence type="ECO:0000256" key="3">
    <source>
        <dbReference type="ARBA" id="ARBA00022989"/>
    </source>
</evidence>
<dbReference type="InterPro" id="IPR006685">
    <property type="entry name" value="MscS_channel_2nd"/>
</dbReference>